<organism evidence="1 2">
    <name type="scientific">Bradyrhizobium elkanii</name>
    <dbReference type="NCBI Taxonomy" id="29448"/>
    <lineage>
        <taxon>Bacteria</taxon>
        <taxon>Pseudomonadati</taxon>
        <taxon>Pseudomonadota</taxon>
        <taxon>Alphaproteobacteria</taxon>
        <taxon>Hyphomicrobiales</taxon>
        <taxon>Nitrobacteraceae</taxon>
        <taxon>Bradyrhizobium</taxon>
    </lineage>
</organism>
<protein>
    <submittedName>
        <fullName evidence="1">Uncharacterized protein</fullName>
    </submittedName>
</protein>
<name>A0ABV4EQN6_BRAEL</name>
<comment type="caution">
    <text evidence="1">The sequence shown here is derived from an EMBL/GenBank/DDBJ whole genome shotgun (WGS) entry which is preliminary data.</text>
</comment>
<evidence type="ECO:0000313" key="1">
    <source>
        <dbReference type="EMBL" id="MEY9313456.1"/>
    </source>
</evidence>
<proteinExistence type="predicted"/>
<dbReference type="Proteomes" id="UP001565471">
    <property type="component" value="Unassembled WGS sequence"/>
</dbReference>
<gene>
    <name evidence="1" type="ORF">ABIF29_000255</name>
</gene>
<reference evidence="1 2" key="1">
    <citation type="submission" date="2024-07" db="EMBL/GenBank/DDBJ databases">
        <title>Genomic Encyclopedia of Type Strains, Phase V (KMG-V): Genome sequencing to study the core and pangenomes of soil and plant-associated prokaryotes.</title>
        <authorList>
            <person name="Whitman W."/>
        </authorList>
    </citation>
    <scope>NUCLEOTIDE SEQUENCE [LARGE SCALE GENOMIC DNA]</scope>
    <source>
        <strain evidence="1 2">USDA 415</strain>
    </source>
</reference>
<keyword evidence="2" id="KW-1185">Reference proteome</keyword>
<accession>A0ABV4EQN6</accession>
<dbReference type="EMBL" id="JBGBZA010000001">
    <property type="protein sequence ID" value="MEY9313456.1"/>
    <property type="molecule type" value="Genomic_DNA"/>
</dbReference>
<dbReference type="RefSeq" id="WP_244436114.1">
    <property type="nucleotide sequence ID" value="NZ_CP126027.1"/>
</dbReference>
<evidence type="ECO:0000313" key="2">
    <source>
        <dbReference type="Proteomes" id="UP001565471"/>
    </source>
</evidence>
<sequence>MNEKPAAMFTGKTKTNPQKLQPEMYFPTLVSRHFDSAAEQGPGKFMLINPPDSVPVTLAAHMQAGFSRQKIDEYLIGEQSVQLHGMIEVFGEHDNIVTNDLSSRNRIGLPQTIVKYSAARLHGTHGADQGRGATDLLGHGCRAHGGCHGILAGRSCGLHLPDER</sequence>